<dbReference type="VEuPathDB" id="ToxoDB:TGP89_255890"/>
<dbReference type="EMBL" id="AEYI02000299">
    <property type="protein sequence ID" value="KFG50507.1"/>
    <property type="molecule type" value="Genomic_DNA"/>
</dbReference>
<dbReference type="InterPro" id="IPR016156">
    <property type="entry name" value="FAD/NAD-linked_Rdtase_dimer_sf"/>
</dbReference>
<dbReference type="AlphaFoldDB" id="A0A086L1I9"/>
<evidence type="ECO:0000256" key="1">
    <source>
        <dbReference type="ARBA" id="ARBA00001974"/>
    </source>
</evidence>
<evidence type="ECO:0000256" key="3">
    <source>
        <dbReference type="ARBA" id="ARBA00022630"/>
    </source>
</evidence>
<dbReference type="EC" id="1.6.5.4" evidence="7"/>
<feature type="domain" description="Monodehydroascorbate reductase 3-like C-terminal" evidence="10">
    <location>
        <begin position="682"/>
        <end position="755"/>
    </location>
</feature>
<dbReference type="Pfam" id="PF07992">
    <property type="entry name" value="Pyr_redox_2"/>
    <property type="match status" value="1"/>
</dbReference>
<comment type="cofactor">
    <cofactor evidence="1">
        <name>FAD</name>
        <dbReference type="ChEBI" id="CHEBI:57692"/>
    </cofactor>
</comment>
<feature type="region of interest" description="Disordered" evidence="8">
    <location>
        <begin position="635"/>
        <end position="675"/>
    </location>
</feature>
<sequence length="788" mass="85719">MIDRIFSSTTASEFPPWVSPFSALDSVGVHQRTRSPVPRCRRAQAAFSVPLCQRVPIFLLFLCMSVSPAKMVSLSGTLNGEEALERQLLPPEGDSVQVQYLVVGGGVAAGYFFHYFAEPLPLQSGERSGTTASGEDVAGGFYKNALGNVSPEASCSMGAPGDPESQNIGSLSLDKTTEGTCDRAKMEVGESEAKSHTWGAERPPTEPTGPGRKTKKGGTNMPGAHKETAVRVAPYPPASHRTLSSRARSLPQLTQQEQGRKIRFLMVSAEGVLPYERPALSKGFLLGKTSFPNFNVAAGISGAIQDAQWYIDRGIRVLLNETVSSVDLANRAASLQNSQRTVYFDTLIVATGLRPVDFADLGMWSLRGVPSNIFTFRFAKEAIHTVDLVKQIKERSSAILNKALPDSDQSLGTADASKGSAVVIGSGFTGTEVAAALCQLGLKVILVTRSARLLSKIFSPELSEFYEKQFEQRRVTIIKNASVQNLVRDVDNDNRVSAVHITLSDGTSHVLQADFVVAAVGSRPVVDFLNWQLMLADECVGGGILVDQNLQAFPSRDVQIAAASAQKPHPEVFALGDVAAFPQTRNGGRPVRYEHVWNARSMALFLAKHLRFLEQREEREKKTAGEACDLLQEAEQEESESAAALEAAEDGDPPRTDTPQKDSDSNESDAENHERDGGYQFLPIYYSRIFDFSWKFFGFSKGTPVLVNDFDRQISRKIVALWIEADHTVQGAFLEGGAPDEEELLRRAADAAIVVSPEAIQKAKDVAEVLKLIRLGVEQPLTHRSEPA</sequence>
<evidence type="ECO:0000259" key="10">
    <source>
        <dbReference type="Pfam" id="PF21791"/>
    </source>
</evidence>
<dbReference type="Gene3D" id="3.30.390.30">
    <property type="match status" value="1"/>
</dbReference>
<dbReference type="SUPFAM" id="SSF55424">
    <property type="entry name" value="FAD/NAD-linked reductases, dimerisation (C-terminal) domain"/>
    <property type="match status" value="1"/>
</dbReference>
<dbReference type="GO" id="GO:0016656">
    <property type="term" value="F:monodehydroascorbate reductase (NADH) activity"/>
    <property type="evidence" value="ECO:0007669"/>
    <property type="project" value="UniProtKB-EC"/>
</dbReference>
<accession>A0A086L1I9</accession>
<dbReference type="Proteomes" id="UP000028828">
    <property type="component" value="Unassembled WGS sequence"/>
</dbReference>
<organism evidence="11 12">
    <name type="scientific">Toxoplasma gondii p89</name>
    <dbReference type="NCBI Taxonomy" id="943119"/>
    <lineage>
        <taxon>Eukaryota</taxon>
        <taxon>Sar</taxon>
        <taxon>Alveolata</taxon>
        <taxon>Apicomplexa</taxon>
        <taxon>Conoidasida</taxon>
        <taxon>Coccidia</taxon>
        <taxon>Eucoccidiorida</taxon>
        <taxon>Eimeriorina</taxon>
        <taxon>Sarcocystidae</taxon>
        <taxon>Toxoplasma</taxon>
    </lineage>
</organism>
<proteinExistence type="inferred from homology"/>
<dbReference type="InterPro" id="IPR036188">
    <property type="entry name" value="FAD/NAD-bd_sf"/>
</dbReference>
<dbReference type="PANTHER" id="PTHR43557">
    <property type="entry name" value="APOPTOSIS-INDUCING FACTOR 1"/>
    <property type="match status" value="1"/>
</dbReference>
<evidence type="ECO:0000256" key="6">
    <source>
        <dbReference type="ARBA" id="ARBA00023027"/>
    </source>
</evidence>
<evidence type="ECO:0000256" key="8">
    <source>
        <dbReference type="SAM" id="MobiDB-lite"/>
    </source>
</evidence>
<feature type="region of interest" description="Disordered" evidence="8">
    <location>
        <begin position="153"/>
        <end position="175"/>
    </location>
</feature>
<evidence type="ECO:0000256" key="4">
    <source>
        <dbReference type="ARBA" id="ARBA00022827"/>
    </source>
</evidence>
<dbReference type="PANTHER" id="PTHR43557:SF2">
    <property type="entry name" value="RIESKE DOMAIN-CONTAINING PROTEIN-RELATED"/>
    <property type="match status" value="1"/>
</dbReference>
<feature type="compositionally biased region" description="Polar residues" evidence="8">
    <location>
        <begin position="164"/>
        <end position="174"/>
    </location>
</feature>
<dbReference type="Gene3D" id="3.50.50.60">
    <property type="entry name" value="FAD/NAD(P)-binding domain"/>
    <property type="match status" value="2"/>
</dbReference>
<evidence type="ECO:0000256" key="5">
    <source>
        <dbReference type="ARBA" id="ARBA00023002"/>
    </source>
</evidence>
<reference evidence="11 12" key="1">
    <citation type="submission" date="2014-03" db="EMBL/GenBank/DDBJ databases">
        <authorList>
            <person name="Sibley D."/>
            <person name="Venepally P."/>
            <person name="Karamycheva S."/>
            <person name="Hadjithomas M."/>
            <person name="Khan A."/>
            <person name="Brunk B."/>
            <person name="Roos D."/>
            <person name="Caler E."/>
            <person name="Lorenzi H."/>
        </authorList>
    </citation>
    <scope>NUCLEOTIDE SEQUENCE [LARGE SCALE GENOMIC DNA]</scope>
    <source>
        <strain evidence="12">p89</strain>
    </source>
</reference>
<feature type="domain" description="FAD/NAD(P)-binding" evidence="9">
    <location>
        <begin position="261"/>
        <end position="602"/>
    </location>
</feature>
<keyword evidence="3" id="KW-0285">Flavoprotein</keyword>
<evidence type="ECO:0000259" key="9">
    <source>
        <dbReference type="Pfam" id="PF07992"/>
    </source>
</evidence>
<dbReference type="OrthoDB" id="332832at2759"/>
<evidence type="ECO:0000256" key="7">
    <source>
        <dbReference type="ARBA" id="ARBA00038920"/>
    </source>
</evidence>
<protein>
    <recommendedName>
        <fullName evidence="7">monodehydroascorbate reductase (NADH)</fullName>
        <ecNumber evidence="7">1.6.5.4</ecNumber>
    </recommendedName>
</protein>
<dbReference type="SUPFAM" id="SSF51905">
    <property type="entry name" value="FAD/NAD(P)-binding domain"/>
    <property type="match status" value="1"/>
</dbReference>
<evidence type="ECO:0000256" key="2">
    <source>
        <dbReference type="ARBA" id="ARBA00006442"/>
    </source>
</evidence>
<dbReference type="InterPro" id="IPR048618">
    <property type="entry name" value="MDHAR3-like_C"/>
</dbReference>
<evidence type="ECO:0000313" key="12">
    <source>
        <dbReference type="Proteomes" id="UP000028828"/>
    </source>
</evidence>
<gene>
    <name evidence="11" type="ORF">TGP89_255890</name>
</gene>
<comment type="caution">
    <text evidence="11">The sequence shown here is derived from an EMBL/GenBank/DDBJ whole genome shotgun (WGS) entry which is preliminary data.</text>
</comment>
<keyword evidence="4" id="KW-0274">FAD</keyword>
<dbReference type="InterPro" id="IPR050446">
    <property type="entry name" value="FAD-oxidoreductase/Apoptosis"/>
</dbReference>
<name>A0A086L1I9_TOXGO</name>
<feature type="region of interest" description="Disordered" evidence="8">
    <location>
        <begin position="187"/>
        <end position="227"/>
    </location>
</feature>
<keyword evidence="6" id="KW-0520">NAD</keyword>
<feature type="compositionally biased region" description="Basic and acidic residues" evidence="8">
    <location>
        <begin position="652"/>
        <end position="675"/>
    </location>
</feature>
<keyword evidence="5 11" id="KW-0560">Oxidoreductase</keyword>
<dbReference type="GO" id="GO:0005737">
    <property type="term" value="C:cytoplasm"/>
    <property type="evidence" value="ECO:0007669"/>
    <property type="project" value="TreeGrafter"/>
</dbReference>
<comment type="similarity">
    <text evidence="2">Belongs to the FAD-dependent oxidoreductase family.</text>
</comment>
<evidence type="ECO:0000313" key="11">
    <source>
        <dbReference type="EMBL" id="KFG50507.1"/>
    </source>
</evidence>
<dbReference type="Pfam" id="PF21791">
    <property type="entry name" value="MDHAR3-like_C"/>
    <property type="match status" value="1"/>
</dbReference>
<dbReference type="InterPro" id="IPR023753">
    <property type="entry name" value="FAD/NAD-binding_dom"/>
</dbReference>